<dbReference type="OrthoDB" id="5984008at2759"/>
<evidence type="ECO:0000256" key="5">
    <source>
        <dbReference type="ARBA" id="ARBA00023065"/>
    </source>
</evidence>
<comment type="subcellular location">
    <subcellularLocation>
        <location evidence="1">Membrane</location>
        <topology evidence="1">Multi-pass membrane protein</topology>
    </subcellularLocation>
</comment>
<dbReference type="EMBL" id="JADFTS010000007">
    <property type="protein sequence ID" value="KAF9596535.1"/>
    <property type="molecule type" value="Genomic_DNA"/>
</dbReference>
<evidence type="ECO:0000256" key="7">
    <source>
        <dbReference type="ARBA" id="ARBA00023170"/>
    </source>
</evidence>
<evidence type="ECO:0000256" key="1">
    <source>
        <dbReference type="ARBA" id="ARBA00004141"/>
    </source>
</evidence>
<proteinExistence type="predicted"/>
<evidence type="ECO:0000256" key="6">
    <source>
        <dbReference type="ARBA" id="ARBA00023136"/>
    </source>
</evidence>
<evidence type="ECO:0000313" key="13">
    <source>
        <dbReference type="EMBL" id="KAF9596535.1"/>
    </source>
</evidence>
<comment type="caution">
    <text evidence="13">The sequence shown here is derived from an EMBL/GenBank/DDBJ whole genome shotgun (WGS) entry which is preliminary data.</text>
</comment>
<dbReference type="PANTHER" id="PTHR18966">
    <property type="entry name" value="IONOTROPIC GLUTAMATE RECEPTOR"/>
    <property type="match status" value="1"/>
</dbReference>
<keyword evidence="3 11" id="KW-0812">Transmembrane</keyword>
<dbReference type="InterPro" id="IPR015683">
    <property type="entry name" value="Ionotropic_Glu_rcpt"/>
</dbReference>
<dbReference type="Gene3D" id="1.10.287.70">
    <property type="match status" value="1"/>
</dbReference>
<keyword evidence="7" id="KW-0675">Receptor</keyword>
<keyword evidence="4 11" id="KW-1133">Transmembrane helix</keyword>
<dbReference type="GO" id="GO:0016020">
    <property type="term" value="C:membrane"/>
    <property type="evidence" value="ECO:0007669"/>
    <property type="project" value="UniProtKB-SubCell"/>
</dbReference>
<accession>A0A835HCG3</accession>
<keyword evidence="5" id="KW-0406">Ion transport</keyword>
<dbReference type="GO" id="GO:0015276">
    <property type="term" value="F:ligand-gated monoatomic ion channel activity"/>
    <property type="evidence" value="ECO:0007669"/>
    <property type="project" value="InterPro"/>
</dbReference>
<sequence>MSNLTRFVVVVWIFVVLILNSSYTASLSSMLTVQSLLPVVTSIEELKQNGDNVGYQKGSFIPYTLKQMSFNESKFTPFSSPEETIKALQKGSQNGGITAFFGSVPYIKPFIAKYCNEYTMIGPVNKTAGFGFAFPRGSPLVADVSRGILKVSHGSEMKELDRAMFGTKITCSGPKKTVASNSLNLNSFRGLFIITGTVSGLALIVFLVIFIYKHRHVWTTAASDNTVWTKIKTMLRQYDQKDLPSYGFRRVAIERQRSVEVGGIEASPSFTTISTYSYGNTSPFEGRIPIDLDAVRLSPTALEEMENVRL</sequence>
<evidence type="ECO:0000313" key="14">
    <source>
        <dbReference type="Proteomes" id="UP000631114"/>
    </source>
</evidence>
<dbReference type="InterPro" id="IPR001320">
    <property type="entry name" value="Iontro_rcpt_C"/>
</dbReference>
<dbReference type="SUPFAM" id="SSF53850">
    <property type="entry name" value="Periplasmic binding protein-like II"/>
    <property type="match status" value="1"/>
</dbReference>
<dbReference type="Pfam" id="PF00060">
    <property type="entry name" value="Lig_chan"/>
    <property type="match status" value="1"/>
</dbReference>
<keyword evidence="14" id="KW-1185">Reference proteome</keyword>
<protein>
    <recommendedName>
        <fullName evidence="12">Ionotropic glutamate receptor C-terminal domain-containing protein</fullName>
    </recommendedName>
</protein>
<dbReference type="AlphaFoldDB" id="A0A835HCG3"/>
<name>A0A835HCG3_9MAGN</name>
<evidence type="ECO:0000256" key="4">
    <source>
        <dbReference type="ARBA" id="ARBA00022989"/>
    </source>
</evidence>
<keyword evidence="8" id="KW-0325">Glycoprotein</keyword>
<evidence type="ECO:0000256" key="10">
    <source>
        <dbReference type="ARBA" id="ARBA00023303"/>
    </source>
</evidence>
<keyword evidence="10" id="KW-0407">Ion channel</keyword>
<evidence type="ECO:0000256" key="8">
    <source>
        <dbReference type="ARBA" id="ARBA00023180"/>
    </source>
</evidence>
<evidence type="ECO:0000256" key="2">
    <source>
        <dbReference type="ARBA" id="ARBA00022448"/>
    </source>
</evidence>
<feature type="domain" description="Ionotropic glutamate receptor C-terminal" evidence="12">
    <location>
        <begin position="6"/>
        <end position="167"/>
    </location>
</feature>
<gene>
    <name evidence="13" type="ORF">IFM89_012266</name>
</gene>
<organism evidence="13 14">
    <name type="scientific">Coptis chinensis</name>
    <dbReference type="NCBI Taxonomy" id="261450"/>
    <lineage>
        <taxon>Eukaryota</taxon>
        <taxon>Viridiplantae</taxon>
        <taxon>Streptophyta</taxon>
        <taxon>Embryophyta</taxon>
        <taxon>Tracheophyta</taxon>
        <taxon>Spermatophyta</taxon>
        <taxon>Magnoliopsida</taxon>
        <taxon>Ranunculales</taxon>
        <taxon>Ranunculaceae</taxon>
        <taxon>Coptidoideae</taxon>
        <taxon>Coptis</taxon>
    </lineage>
</organism>
<dbReference type="SMART" id="SM00079">
    <property type="entry name" value="PBPe"/>
    <property type="match status" value="1"/>
</dbReference>
<keyword evidence="6 11" id="KW-0472">Membrane</keyword>
<evidence type="ECO:0000259" key="12">
    <source>
        <dbReference type="SMART" id="SM00079"/>
    </source>
</evidence>
<reference evidence="13 14" key="1">
    <citation type="submission" date="2020-10" db="EMBL/GenBank/DDBJ databases">
        <title>The Coptis chinensis genome and diversification of protoberbering-type alkaloids.</title>
        <authorList>
            <person name="Wang B."/>
            <person name="Shu S."/>
            <person name="Song C."/>
            <person name="Liu Y."/>
        </authorList>
    </citation>
    <scope>NUCLEOTIDE SEQUENCE [LARGE SCALE GENOMIC DNA]</scope>
    <source>
        <strain evidence="13">HL-2020</strain>
        <tissue evidence="13">Leaf</tissue>
    </source>
</reference>
<keyword evidence="9" id="KW-1071">Ligand-gated ion channel</keyword>
<dbReference type="Proteomes" id="UP000631114">
    <property type="component" value="Unassembled WGS sequence"/>
</dbReference>
<evidence type="ECO:0000256" key="11">
    <source>
        <dbReference type="SAM" id="Phobius"/>
    </source>
</evidence>
<evidence type="ECO:0000256" key="9">
    <source>
        <dbReference type="ARBA" id="ARBA00023286"/>
    </source>
</evidence>
<evidence type="ECO:0000256" key="3">
    <source>
        <dbReference type="ARBA" id="ARBA00022692"/>
    </source>
</evidence>
<dbReference type="FunFam" id="3.40.190.10:FF:000217">
    <property type="entry name" value="Glutamate receptor"/>
    <property type="match status" value="1"/>
</dbReference>
<feature type="transmembrane region" description="Helical" evidence="11">
    <location>
        <begin position="190"/>
        <end position="212"/>
    </location>
</feature>
<keyword evidence="2" id="KW-0813">Transport</keyword>